<protein>
    <recommendedName>
        <fullName evidence="6">PDZ domain-containing protein</fullName>
    </recommendedName>
</protein>
<evidence type="ECO:0000256" key="5">
    <source>
        <dbReference type="SAM" id="Phobius"/>
    </source>
</evidence>
<evidence type="ECO:0000256" key="4">
    <source>
        <dbReference type="SAM" id="MobiDB-lite"/>
    </source>
</evidence>
<comment type="caution">
    <text evidence="7">The sequence shown here is derived from an EMBL/GenBank/DDBJ whole genome shotgun (WGS) entry which is preliminary data.</text>
</comment>
<dbReference type="Proteomes" id="UP001157034">
    <property type="component" value="Unassembled WGS sequence"/>
</dbReference>
<dbReference type="PRINTS" id="PR00834">
    <property type="entry name" value="PROTEASES2C"/>
</dbReference>
<feature type="compositionally biased region" description="Low complexity" evidence="4">
    <location>
        <begin position="53"/>
        <end position="68"/>
    </location>
</feature>
<dbReference type="SUPFAM" id="SSF50494">
    <property type="entry name" value="Trypsin-like serine proteases"/>
    <property type="match status" value="1"/>
</dbReference>
<dbReference type="InterPro" id="IPR043504">
    <property type="entry name" value="Peptidase_S1_PA_chymotrypsin"/>
</dbReference>
<organism evidence="7 8">
    <name type="scientific">Pseudolysinimonas kribbensis</name>
    <dbReference type="NCBI Taxonomy" id="433641"/>
    <lineage>
        <taxon>Bacteria</taxon>
        <taxon>Bacillati</taxon>
        <taxon>Actinomycetota</taxon>
        <taxon>Actinomycetes</taxon>
        <taxon>Micrococcales</taxon>
        <taxon>Microbacteriaceae</taxon>
        <taxon>Pseudolysinimonas</taxon>
    </lineage>
</organism>
<evidence type="ECO:0000256" key="1">
    <source>
        <dbReference type="ARBA" id="ARBA00010541"/>
    </source>
</evidence>
<dbReference type="RefSeq" id="WP_284252864.1">
    <property type="nucleotide sequence ID" value="NZ_BAAAQO010000003.1"/>
</dbReference>
<evidence type="ECO:0000256" key="3">
    <source>
        <dbReference type="ARBA" id="ARBA00022801"/>
    </source>
</evidence>
<dbReference type="PROSITE" id="PS50106">
    <property type="entry name" value="PDZ"/>
    <property type="match status" value="1"/>
</dbReference>
<evidence type="ECO:0000259" key="6">
    <source>
        <dbReference type="PROSITE" id="PS50106"/>
    </source>
</evidence>
<dbReference type="Pfam" id="PF13365">
    <property type="entry name" value="Trypsin_2"/>
    <property type="match status" value="1"/>
</dbReference>
<name>A0ABQ6K2T6_9MICO</name>
<gene>
    <name evidence="7" type="ORF">GCM10025881_06970</name>
</gene>
<feature type="compositionally biased region" description="Low complexity" evidence="4">
    <location>
        <begin position="84"/>
        <end position="104"/>
    </location>
</feature>
<dbReference type="InterPro" id="IPR009003">
    <property type="entry name" value="Peptidase_S1_PA"/>
</dbReference>
<dbReference type="SMART" id="SM00228">
    <property type="entry name" value="PDZ"/>
    <property type="match status" value="1"/>
</dbReference>
<feature type="region of interest" description="Disordered" evidence="4">
    <location>
        <begin position="1"/>
        <end position="116"/>
    </location>
</feature>
<comment type="similarity">
    <text evidence="1">Belongs to the peptidase S1C family.</text>
</comment>
<feature type="compositionally biased region" description="Gly residues" evidence="4">
    <location>
        <begin position="105"/>
        <end position="114"/>
    </location>
</feature>
<dbReference type="InterPro" id="IPR001940">
    <property type="entry name" value="Peptidase_S1C"/>
</dbReference>
<keyword evidence="5" id="KW-0472">Membrane</keyword>
<keyword evidence="8" id="KW-1185">Reference proteome</keyword>
<keyword evidence="3" id="KW-0378">Hydrolase</keyword>
<evidence type="ECO:0000256" key="2">
    <source>
        <dbReference type="ARBA" id="ARBA00022670"/>
    </source>
</evidence>
<sequence length="538" mass="52442">MSDPTQHSDETPADGQDPTPSTPSGAVPAPDATPASEAMTTQGAPADSATDSPATETPAAETPAAETEVIPDATPSPSTYRGSAAPEPAYQPTAAYPTAPVAGGPTAGASGGPGAPAVATAPGTVGAPTTADKKRSIAIPVVIALIAGAIVGGGSAAGVSALIDHNGPSQQQSTSGDPQTITINNSGDVNAVTAIAKKAGPSVVTINVTAGDEAGTGSGVVLSDDGYVLTNTHVVTLDGDSGSGKVEVTTYDGKLYKAKVIGTDPIVDLAVIKLQNATGLTPIEWGDSSRLNVGDRVVAIGAPLGLSNTVTDGIVSALNRSIQIESSAAPDTGNGDKSSPNDNGGTGPFNFWNFGNGGNGNATPSTQSAEISLPVIQTDAAINPGNSGGALVDSSGKLVGINVAIASTGSTSTSGQTGSIGVGFAIPASLAQRIASEIEKTGKGTHGLLGASVTDATADKSSTVGALIVSVTDGGAAAAAGLQKGDVVTQLNGIPITSSSDLTAQVRALAPKTKATVTYQRDDSSHTVDVTLGTLTAS</sequence>
<dbReference type="InterPro" id="IPR036034">
    <property type="entry name" value="PDZ_sf"/>
</dbReference>
<dbReference type="Gene3D" id="2.30.42.10">
    <property type="match status" value="1"/>
</dbReference>
<dbReference type="InterPro" id="IPR001478">
    <property type="entry name" value="PDZ"/>
</dbReference>
<proteinExistence type="inferred from homology"/>
<reference evidence="8" key="1">
    <citation type="journal article" date="2019" name="Int. J. Syst. Evol. Microbiol.">
        <title>The Global Catalogue of Microorganisms (GCM) 10K type strain sequencing project: providing services to taxonomists for standard genome sequencing and annotation.</title>
        <authorList>
            <consortium name="The Broad Institute Genomics Platform"/>
            <consortium name="The Broad Institute Genome Sequencing Center for Infectious Disease"/>
            <person name="Wu L."/>
            <person name="Ma J."/>
        </authorList>
    </citation>
    <scope>NUCLEOTIDE SEQUENCE [LARGE SCALE GENOMIC DNA]</scope>
    <source>
        <strain evidence="8">NBRC 108894</strain>
    </source>
</reference>
<dbReference type="PANTHER" id="PTHR43343">
    <property type="entry name" value="PEPTIDASE S12"/>
    <property type="match status" value="1"/>
</dbReference>
<keyword evidence="2" id="KW-0645">Protease</keyword>
<keyword evidence="5" id="KW-0812">Transmembrane</keyword>
<feature type="compositionally biased region" description="Basic and acidic residues" evidence="4">
    <location>
        <begin position="1"/>
        <end position="10"/>
    </location>
</feature>
<dbReference type="PANTHER" id="PTHR43343:SF3">
    <property type="entry name" value="PROTEASE DO-LIKE 8, CHLOROPLASTIC"/>
    <property type="match status" value="1"/>
</dbReference>
<dbReference type="InterPro" id="IPR051201">
    <property type="entry name" value="Chloro_Bact_Ser_Proteases"/>
</dbReference>
<dbReference type="SUPFAM" id="SSF50156">
    <property type="entry name" value="PDZ domain-like"/>
    <property type="match status" value="1"/>
</dbReference>
<dbReference type="Pfam" id="PF13180">
    <property type="entry name" value="PDZ_2"/>
    <property type="match status" value="1"/>
</dbReference>
<dbReference type="Gene3D" id="2.40.10.10">
    <property type="entry name" value="Trypsin-like serine proteases"/>
    <property type="match status" value="2"/>
</dbReference>
<dbReference type="EMBL" id="BSVB01000001">
    <property type="protein sequence ID" value="GMA93873.1"/>
    <property type="molecule type" value="Genomic_DNA"/>
</dbReference>
<feature type="region of interest" description="Disordered" evidence="4">
    <location>
        <begin position="326"/>
        <end position="366"/>
    </location>
</feature>
<evidence type="ECO:0000313" key="8">
    <source>
        <dbReference type="Proteomes" id="UP001157034"/>
    </source>
</evidence>
<accession>A0ABQ6K2T6</accession>
<evidence type="ECO:0000313" key="7">
    <source>
        <dbReference type="EMBL" id="GMA93873.1"/>
    </source>
</evidence>
<feature type="transmembrane region" description="Helical" evidence="5">
    <location>
        <begin position="137"/>
        <end position="163"/>
    </location>
</feature>
<feature type="domain" description="PDZ" evidence="6">
    <location>
        <begin position="435"/>
        <end position="521"/>
    </location>
</feature>
<keyword evidence="5" id="KW-1133">Transmembrane helix</keyword>